<dbReference type="SUPFAM" id="SSF56784">
    <property type="entry name" value="HAD-like"/>
    <property type="match status" value="1"/>
</dbReference>
<dbReference type="InterPro" id="IPR006551">
    <property type="entry name" value="Polynucleotide_phosphatase"/>
</dbReference>
<dbReference type="HOGENOM" id="CLU_842237_0_0_1"/>
<dbReference type="InterPro" id="IPR023214">
    <property type="entry name" value="HAD_sf"/>
</dbReference>
<dbReference type="EMBL" id="KE647234">
    <property type="protein sequence ID" value="EQB60788.1"/>
    <property type="molecule type" value="Genomic_DNA"/>
</dbReference>
<dbReference type="Gene3D" id="3.40.50.1000">
    <property type="entry name" value="HAD superfamily/HAD-like"/>
    <property type="match status" value="1"/>
</dbReference>
<dbReference type="NCBIfam" id="TIGR01664">
    <property type="entry name" value="DNA-3'-Pase"/>
    <property type="match status" value="1"/>
</dbReference>
<dbReference type="OrthoDB" id="19045at2759"/>
<proteinExistence type="predicted"/>
<evidence type="ECO:0000313" key="1">
    <source>
        <dbReference type="EMBL" id="EQB60788.1"/>
    </source>
</evidence>
<dbReference type="GO" id="GO:0006281">
    <property type="term" value="P:DNA repair"/>
    <property type="evidence" value="ECO:0007669"/>
    <property type="project" value="TreeGrafter"/>
</dbReference>
<gene>
    <name evidence="1" type="ORF">NAPIS_ORF01631</name>
</gene>
<dbReference type="GO" id="GO:0046404">
    <property type="term" value="F:ATP-dependent polydeoxyribonucleotide 5'-hydroxyl-kinase activity"/>
    <property type="evidence" value="ECO:0007669"/>
    <property type="project" value="TreeGrafter"/>
</dbReference>
<dbReference type="InterPro" id="IPR006549">
    <property type="entry name" value="HAD-SF_hydro_IIIA"/>
</dbReference>
<dbReference type="Proteomes" id="UP000053780">
    <property type="component" value="Unassembled WGS sequence"/>
</dbReference>
<dbReference type="NCBIfam" id="TIGR01662">
    <property type="entry name" value="HAD-SF-IIIA"/>
    <property type="match status" value="1"/>
</dbReference>
<dbReference type="GO" id="GO:0046403">
    <property type="term" value="F:polynucleotide 3'-phosphatase activity"/>
    <property type="evidence" value="ECO:0007669"/>
    <property type="project" value="TreeGrafter"/>
</dbReference>
<dbReference type="Pfam" id="PF08645">
    <property type="entry name" value="PNK3P"/>
    <property type="match status" value="1"/>
</dbReference>
<dbReference type="InterPro" id="IPR013954">
    <property type="entry name" value="PNK3P"/>
</dbReference>
<dbReference type="GO" id="GO:0003690">
    <property type="term" value="F:double-stranded DNA binding"/>
    <property type="evidence" value="ECO:0007669"/>
    <property type="project" value="TreeGrafter"/>
</dbReference>
<dbReference type="InterPro" id="IPR036412">
    <property type="entry name" value="HAD-like_sf"/>
</dbReference>
<evidence type="ECO:0000313" key="2">
    <source>
        <dbReference type="Proteomes" id="UP000053780"/>
    </source>
</evidence>
<name>T0L8F6_9MICR</name>
<dbReference type="AlphaFoldDB" id="T0L8F6"/>
<protein>
    <submittedName>
        <fullName evidence="1">Uncharacterized protein</fullName>
    </submittedName>
</protein>
<reference evidence="1 2" key="1">
    <citation type="journal article" date="2013" name="BMC Genomics">
        <title>Genome sequencing and comparative genomics of honey bee microsporidia, Nosema apis reveal novel insights into host-parasite interactions.</title>
        <authorList>
            <person name="Chen Yp."/>
            <person name="Pettis J.S."/>
            <person name="Zhao Y."/>
            <person name="Liu X."/>
            <person name="Tallon L.J."/>
            <person name="Sadzewicz L.D."/>
            <person name="Li R."/>
            <person name="Zheng H."/>
            <person name="Huang S."/>
            <person name="Zhang X."/>
            <person name="Hamilton M.C."/>
            <person name="Pernal S.F."/>
            <person name="Melathopoulos A.P."/>
            <person name="Yan X."/>
            <person name="Evans J.D."/>
        </authorList>
    </citation>
    <scope>NUCLEOTIDE SEQUENCE [LARGE SCALE GENOMIC DNA]</scope>
    <source>
        <strain evidence="1 2">BRL 01</strain>
    </source>
</reference>
<dbReference type="PANTHER" id="PTHR12083">
    <property type="entry name" value="BIFUNCTIONAL POLYNUCLEOTIDE PHOSPHATASE/KINASE"/>
    <property type="match status" value="1"/>
</dbReference>
<sequence>MKETQINDSLIILDYDFKIISNKLAIFDLDSTLLKYYESKVQKFEYQYKSVPETLKRLYKQNYSMVIVTNQSTIIINKELEKLKMKLKRFMEHIQIPFLIFISIKKDKYRKPSIGTYTYLLENYKCNNFEDVFFVGDAYGVSSSYVSDCDIKYAYNCNIKFYTPEEFFLNKKMNVSFDKFDDYTINIDDVLKPQNVYINCNKKDLYSLCSEDCTYYLFDYSKDIIKWCKGFFFTSGMFYKKNFAVCKKETLDYLQEKFIKVPFIFDESEFTSEQKQIALLQL</sequence>
<dbReference type="VEuPathDB" id="MicrosporidiaDB:NAPIS_ORF01631"/>
<organism evidence="1 2">
    <name type="scientific">Vairimorpha apis BRL 01</name>
    <dbReference type="NCBI Taxonomy" id="1037528"/>
    <lineage>
        <taxon>Eukaryota</taxon>
        <taxon>Fungi</taxon>
        <taxon>Fungi incertae sedis</taxon>
        <taxon>Microsporidia</taxon>
        <taxon>Nosematidae</taxon>
        <taxon>Vairimorpha</taxon>
    </lineage>
</organism>
<dbReference type="PANTHER" id="PTHR12083:SF9">
    <property type="entry name" value="BIFUNCTIONAL POLYNUCLEOTIDE PHOSPHATASE_KINASE"/>
    <property type="match status" value="1"/>
</dbReference>
<keyword evidence="2" id="KW-1185">Reference proteome</keyword>
<accession>T0L8F6</accession>